<feature type="transmembrane region" description="Helical" evidence="1">
    <location>
        <begin position="310"/>
        <end position="335"/>
    </location>
</feature>
<dbReference type="EMBL" id="JAENIM010000034">
    <property type="protein sequence ID" value="MBK1790808.1"/>
    <property type="molecule type" value="Genomic_DNA"/>
</dbReference>
<feature type="transmembrane region" description="Helical" evidence="1">
    <location>
        <begin position="20"/>
        <end position="43"/>
    </location>
</feature>
<feature type="transmembrane region" description="Helical" evidence="1">
    <location>
        <begin position="132"/>
        <end position="151"/>
    </location>
</feature>
<dbReference type="Pfam" id="PF11168">
    <property type="entry name" value="DUF2955"/>
    <property type="match status" value="1"/>
</dbReference>
<dbReference type="RefSeq" id="WP_200310832.1">
    <property type="nucleotide sequence ID" value="NZ_JAENIM010000034.1"/>
</dbReference>
<proteinExistence type="predicted"/>
<name>A0A8J7MD77_9BACT</name>
<feature type="transmembrane region" description="Helical" evidence="1">
    <location>
        <begin position="197"/>
        <end position="221"/>
    </location>
</feature>
<dbReference type="AlphaFoldDB" id="A0A8J7MD77"/>
<feature type="transmembrane region" description="Helical" evidence="1">
    <location>
        <begin position="281"/>
        <end position="298"/>
    </location>
</feature>
<keyword evidence="1" id="KW-1133">Transmembrane helix</keyword>
<keyword evidence="3" id="KW-1185">Reference proteome</keyword>
<accession>A0A8J7MD77</accession>
<evidence type="ECO:0000313" key="3">
    <source>
        <dbReference type="Proteomes" id="UP000624703"/>
    </source>
</evidence>
<feature type="transmembrane region" description="Helical" evidence="1">
    <location>
        <begin position="233"/>
        <end position="252"/>
    </location>
</feature>
<organism evidence="2 3">
    <name type="scientific">Persicirhabdus sediminis</name>
    <dbReference type="NCBI Taxonomy" id="454144"/>
    <lineage>
        <taxon>Bacteria</taxon>
        <taxon>Pseudomonadati</taxon>
        <taxon>Verrucomicrobiota</taxon>
        <taxon>Verrucomicrobiia</taxon>
        <taxon>Verrucomicrobiales</taxon>
        <taxon>Verrucomicrobiaceae</taxon>
        <taxon>Persicirhabdus</taxon>
    </lineage>
</organism>
<feature type="transmembrane region" description="Helical" evidence="1">
    <location>
        <begin position="64"/>
        <end position="94"/>
    </location>
</feature>
<keyword evidence="1" id="KW-0812">Transmembrane</keyword>
<evidence type="ECO:0000313" key="2">
    <source>
        <dbReference type="EMBL" id="MBK1790808.1"/>
    </source>
</evidence>
<keyword evidence="1" id="KW-0472">Membrane</keyword>
<comment type="caution">
    <text evidence="2">The sequence shown here is derived from an EMBL/GenBank/DDBJ whole genome shotgun (WGS) entry which is preliminary data.</text>
</comment>
<feature type="transmembrane region" description="Helical" evidence="1">
    <location>
        <begin position="100"/>
        <end position="120"/>
    </location>
</feature>
<sequence length="356" mass="39230">MTPANVKALRIALGATTSVAVAYGMAWPLSFIMPLFAAMFLALPFPQWIGWKVASQLLKRLTVGLLMGLVIAEFFIRYPLLCLPLYLLIFFFIYYNDAKAPPMATIFMTMGVTMVPILALQATMAAHLITTYLFINMSLGLFFTWLFFQLVPNSLATIMPAPAAGAKKAPPAKPPIAPREERARLALVSTIVSTTAVMLFFTLNLAQYSLAMIYICMMAGTPNTNASIKVMKANSIACTIGGVAIIIAYNLLVAVPKYDFLVALTLCFSLFFCHKMTSSKNAASWMSGFTTFLVLLGSSTGNDAEASSNFYLRIAQILFAGIFCIVALIVTEHMLERRKQPRRWMFWRKSPAASKP</sequence>
<protein>
    <submittedName>
        <fullName evidence="2">DUF2955 domain-containing protein</fullName>
    </submittedName>
</protein>
<dbReference type="Proteomes" id="UP000624703">
    <property type="component" value="Unassembled WGS sequence"/>
</dbReference>
<gene>
    <name evidence="2" type="ORF">JIN82_06525</name>
</gene>
<evidence type="ECO:0000256" key="1">
    <source>
        <dbReference type="SAM" id="Phobius"/>
    </source>
</evidence>
<reference evidence="2" key="1">
    <citation type="submission" date="2021-01" db="EMBL/GenBank/DDBJ databases">
        <title>Modified the classification status of verrucomicrobia.</title>
        <authorList>
            <person name="Feng X."/>
        </authorList>
    </citation>
    <scope>NUCLEOTIDE SEQUENCE</scope>
    <source>
        <strain evidence="2">_KCTC 22039</strain>
    </source>
</reference>
<dbReference type="InterPro" id="IPR022604">
    <property type="entry name" value="DUF2955"/>
</dbReference>